<evidence type="ECO:0000313" key="2">
    <source>
        <dbReference type="Proteomes" id="UP001215598"/>
    </source>
</evidence>
<name>A0AAD7ME23_9AGAR</name>
<reference evidence="1" key="1">
    <citation type="submission" date="2023-03" db="EMBL/GenBank/DDBJ databases">
        <title>Massive genome expansion in bonnet fungi (Mycena s.s.) driven by repeated elements and novel gene families across ecological guilds.</title>
        <authorList>
            <consortium name="Lawrence Berkeley National Laboratory"/>
            <person name="Harder C.B."/>
            <person name="Miyauchi S."/>
            <person name="Viragh M."/>
            <person name="Kuo A."/>
            <person name="Thoen E."/>
            <person name="Andreopoulos B."/>
            <person name="Lu D."/>
            <person name="Skrede I."/>
            <person name="Drula E."/>
            <person name="Henrissat B."/>
            <person name="Morin E."/>
            <person name="Kohler A."/>
            <person name="Barry K."/>
            <person name="LaButti K."/>
            <person name="Morin E."/>
            <person name="Salamov A."/>
            <person name="Lipzen A."/>
            <person name="Mereny Z."/>
            <person name="Hegedus B."/>
            <person name="Baldrian P."/>
            <person name="Stursova M."/>
            <person name="Weitz H."/>
            <person name="Taylor A."/>
            <person name="Grigoriev I.V."/>
            <person name="Nagy L.G."/>
            <person name="Martin F."/>
            <person name="Kauserud H."/>
        </authorList>
    </citation>
    <scope>NUCLEOTIDE SEQUENCE</scope>
    <source>
        <strain evidence="1">CBHHK182m</strain>
    </source>
</reference>
<dbReference type="EMBL" id="JARKIB010000350">
    <property type="protein sequence ID" value="KAJ7713167.1"/>
    <property type="molecule type" value="Genomic_DNA"/>
</dbReference>
<keyword evidence="2" id="KW-1185">Reference proteome</keyword>
<protein>
    <submittedName>
        <fullName evidence="1">Uncharacterized protein</fullName>
    </submittedName>
</protein>
<dbReference type="AlphaFoldDB" id="A0AAD7ME23"/>
<sequence>MCNAVCAAGISTLSFLTSQIIARAYTDVFLDSPDSYPTTFRDPYACFHRWGVRHCGVGADGGGRRNTVDGRGESENVYLRARVSLARFVSNAGGYSAALQRTLCSRPAGNPDLRLMRQRRKR</sequence>
<organism evidence="1 2">
    <name type="scientific">Mycena metata</name>
    <dbReference type="NCBI Taxonomy" id="1033252"/>
    <lineage>
        <taxon>Eukaryota</taxon>
        <taxon>Fungi</taxon>
        <taxon>Dikarya</taxon>
        <taxon>Basidiomycota</taxon>
        <taxon>Agaricomycotina</taxon>
        <taxon>Agaricomycetes</taxon>
        <taxon>Agaricomycetidae</taxon>
        <taxon>Agaricales</taxon>
        <taxon>Marasmiineae</taxon>
        <taxon>Mycenaceae</taxon>
        <taxon>Mycena</taxon>
    </lineage>
</organism>
<evidence type="ECO:0000313" key="1">
    <source>
        <dbReference type="EMBL" id="KAJ7713167.1"/>
    </source>
</evidence>
<gene>
    <name evidence="1" type="ORF">B0H16DRAFT_549071</name>
</gene>
<comment type="caution">
    <text evidence="1">The sequence shown here is derived from an EMBL/GenBank/DDBJ whole genome shotgun (WGS) entry which is preliminary data.</text>
</comment>
<proteinExistence type="predicted"/>
<dbReference type="Proteomes" id="UP001215598">
    <property type="component" value="Unassembled WGS sequence"/>
</dbReference>
<accession>A0AAD7ME23</accession>